<reference evidence="3 4" key="1">
    <citation type="journal article" date="2018" name="Elife">
        <title>Firefly genomes illuminate parallel origins of bioluminescence in beetles.</title>
        <authorList>
            <person name="Fallon T.R."/>
            <person name="Lower S.E."/>
            <person name="Chang C.H."/>
            <person name="Bessho-Uehara M."/>
            <person name="Martin G.J."/>
            <person name="Bewick A.J."/>
            <person name="Behringer M."/>
            <person name="Debat H.J."/>
            <person name="Wong I."/>
            <person name="Day J.C."/>
            <person name="Suvorov A."/>
            <person name="Silva C.J."/>
            <person name="Stanger-Hall K.F."/>
            <person name="Hall D.W."/>
            <person name="Schmitz R.J."/>
            <person name="Nelson D.R."/>
            <person name="Lewis S.M."/>
            <person name="Shigenobu S."/>
            <person name="Bybee S.M."/>
            <person name="Larracuente A.M."/>
            <person name="Oba Y."/>
            <person name="Weng J.K."/>
        </authorList>
    </citation>
    <scope>NUCLEOTIDE SEQUENCE [LARGE SCALE GENOMIC DNA]</scope>
    <source>
        <strain evidence="3">1611_PpyrPB1</strain>
        <tissue evidence="3">Whole body</tissue>
    </source>
</reference>
<protein>
    <submittedName>
        <fullName evidence="3">Uncharacterized protein</fullName>
    </submittedName>
</protein>
<sequence>MDLKPRRFSINRAEAASTTQSVSPGFVETNIGAAAAVGSGNPERTTEMENAIRCDAALQPSDVADAVMYVLSTPAHVQVHELMLKPLHETF</sequence>
<keyword evidence="4" id="KW-1185">Reference proteome</keyword>
<dbReference type="SUPFAM" id="SSF51735">
    <property type="entry name" value="NAD(P)-binding Rossmann-fold domains"/>
    <property type="match status" value="1"/>
</dbReference>
<proteinExistence type="inferred from homology"/>
<evidence type="ECO:0000313" key="4">
    <source>
        <dbReference type="Proteomes" id="UP000327044"/>
    </source>
</evidence>
<name>A0A5N4AG78_PHOPY</name>
<dbReference type="AlphaFoldDB" id="A0A5N4AG78"/>
<keyword evidence="2" id="KW-0560">Oxidoreductase</keyword>
<evidence type="ECO:0000313" key="3">
    <source>
        <dbReference type="EMBL" id="KAB0796228.1"/>
    </source>
</evidence>
<gene>
    <name evidence="3" type="ORF">PPYR_10289</name>
</gene>
<dbReference type="Proteomes" id="UP000327044">
    <property type="component" value="Unassembled WGS sequence"/>
</dbReference>
<dbReference type="PANTHER" id="PTHR43115">
    <property type="entry name" value="DEHYDROGENASE/REDUCTASE SDR FAMILY MEMBER 11"/>
    <property type="match status" value="1"/>
</dbReference>
<dbReference type="Gene3D" id="3.40.50.720">
    <property type="entry name" value="NAD(P)-binding Rossmann-like Domain"/>
    <property type="match status" value="1"/>
</dbReference>
<accession>A0A5N4AG78</accession>
<organism evidence="3 4">
    <name type="scientific">Photinus pyralis</name>
    <name type="common">Common eastern firefly</name>
    <name type="synonym">Lampyris pyralis</name>
    <dbReference type="NCBI Taxonomy" id="7054"/>
    <lineage>
        <taxon>Eukaryota</taxon>
        <taxon>Metazoa</taxon>
        <taxon>Ecdysozoa</taxon>
        <taxon>Arthropoda</taxon>
        <taxon>Hexapoda</taxon>
        <taxon>Insecta</taxon>
        <taxon>Pterygota</taxon>
        <taxon>Neoptera</taxon>
        <taxon>Endopterygota</taxon>
        <taxon>Coleoptera</taxon>
        <taxon>Polyphaga</taxon>
        <taxon>Elateriformia</taxon>
        <taxon>Elateroidea</taxon>
        <taxon>Lampyridae</taxon>
        <taxon>Lampyrinae</taxon>
        <taxon>Photinus</taxon>
    </lineage>
</organism>
<comment type="caution">
    <text evidence="3">The sequence shown here is derived from an EMBL/GenBank/DDBJ whole genome shotgun (WGS) entry which is preliminary data.</text>
</comment>
<dbReference type="InParanoid" id="A0A5N4AG78"/>
<evidence type="ECO:0000256" key="1">
    <source>
        <dbReference type="ARBA" id="ARBA00006484"/>
    </source>
</evidence>
<dbReference type="PANTHER" id="PTHR43115:SF4">
    <property type="entry name" value="DEHYDROGENASE_REDUCTASE SDR FAMILY MEMBER 11"/>
    <property type="match status" value="1"/>
</dbReference>
<dbReference type="EMBL" id="VVIM01000007">
    <property type="protein sequence ID" value="KAB0796228.1"/>
    <property type="molecule type" value="Genomic_DNA"/>
</dbReference>
<dbReference type="InterPro" id="IPR036291">
    <property type="entry name" value="NAD(P)-bd_dom_sf"/>
</dbReference>
<dbReference type="GO" id="GO:0016491">
    <property type="term" value="F:oxidoreductase activity"/>
    <property type="evidence" value="ECO:0007669"/>
    <property type="project" value="UniProtKB-KW"/>
</dbReference>
<comment type="similarity">
    <text evidence="1">Belongs to the short-chain dehydrogenases/reductases (SDR) family.</text>
</comment>
<evidence type="ECO:0000256" key="2">
    <source>
        <dbReference type="ARBA" id="ARBA00023002"/>
    </source>
</evidence>